<organism evidence="2 3">
    <name type="scientific">Chitinophaga agrisoli</name>
    <dbReference type="NCBI Taxonomy" id="2607653"/>
    <lineage>
        <taxon>Bacteria</taxon>
        <taxon>Pseudomonadati</taxon>
        <taxon>Bacteroidota</taxon>
        <taxon>Chitinophagia</taxon>
        <taxon>Chitinophagales</taxon>
        <taxon>Chitinophagaceae</taxon>
        <taxon>Chitinophaga</taxon>
    </lineage>
</organism>
<keyword evidence="1" id="KW-0732">Signal</keyword>
<accession>A0A5B2VMK4</accession>
<keyword evidence="3" id="KW-1185">Reference proteome</keyword>
<dbReference type="Proteomes" id="UP000324611">
    <property type="component" value="Unassembled WGS sequence"/>
</dbReference>
<evidence type="ECO:0000256" key="1">
    <source>
        <dbReference type="SAM" id="SignalP"/>
    </source>
</evidence>
<feature type="chain" id="PRO_5022871214" description="Lipocalin-like protein" evidence="1">
    <location>
        <begin position="25"/>
        <end position="130"/>
    </location>
</feature>
<protein>
    <recommendedName>
        <fullName evidence="4">Lipocalin-like protein</fullName>
    </recommendedName>
</protein>
<sequence>MKSKMKFLSMKFLGALLLAMFVFAIGCSKDDDPADNDFFVGTYNGTITFNDGTQTTTDEDGRVTVVKVGDTYTFDFGTGIPNITGVKFEKKDDNTYVSIGSGITGITITASTLKMLVSNSSGTWTADCTR</sequence>
<proteinExistence type="predicted"/>
<dbReference type="PROSITE" id="PS51257">
    <property type="entry name" value="PROKAR_LIPOPROTEIN"/>
    <property type="match status" value="1"/>
</dbReference>
<reference evidence="2 3" key="1">
    <citation type="submission" date="2019-09" db="EMBL/GenBank/DDBJ databases">
        <title>Chitinophaga ginsengihumi sp. nov., isolated from soil of ginseng rhizosphere.</title>
        <authorList>
            <person name="Lee J."/>
        </authorList>
    </citation>
    <scope>NUCLEOTIDE SEQUENCE [LARGE SCALE GENOMIC DNA]</scope>
    <source>
        <strain evidence="2 3">BN140078</strain>
    </source>
</reference>
<dbReference type="EMBL" id="VUOC01000004">
    <property type="protein sequence ID" value="KAA2240054.1"/>
    <property type="molecule type" value="Genomic_DNA"/>
</dbReference>
<evidence type="ECO:0000313" key="3">
    <source>
        <dbReference type="Proteomes" id="UP000324611"/>
    </source>
</evidence>
<dbReference type="AlphaFoldDB" id="A0A5B2VMK4"/>
<name>A0A5B2VMK4_9BACT</name>
<gene>
    <name evidence="2" type="ORF">F0L74_28185</name>
</gene>
<evidence type="ECO:0008006" key="4">
    <source>
        <dbReference type="Google" id="ProtNLM"/>
    </source>
</evidence>
<feature type="signal peptide" evidence="1">
    <location>
        <begin position="1"/>
        <end position="24"/>
    </location>
</feature>
<comment type="caution">
    <text evidence="2">The sequence shown here is derived from an EMBL/GenBank/DDBJ whole genome shotgun (WGS) entry which is preliminary data.</text>
</comment>
<evidence type="ECO:0000313" key="2">
    <source>
        <dbReference type="EMBL" id="KAA2240054.1"/>
    </source>
</evidence>
<reference evidence="2 3" key="2">
    <citation type="submission" date="2019-09" db="EMBL/GenBank/DDBJ databases">
        <authorList>
            <person name="Jin C."/>
        </authorList>
    </citation>
    <scope>NUCLEOTIDE SEQUENCE [LARGE SCALE GENOMIC DNA]</scope>
    <source>
        <strain evidence="2 3">BN140078</strain>
    </source>
</reference>